<dbReference type="Pfam" id="PF01047">
    <property type="entry name" value="MarR"/>
    <property type="match status" value="1"/>
</dbReference>
<gene>
    <name evidence="3" type="ORF">GCM10023195_56670</name>
</gene>
<dbReference type="InterPro" id="IPR052526">
    <property type="entry name" value="HTH-type_Bedaq_tolerance"/>
</dbReference>
<reference evidence="4" key="1">
    <citation type="journal article" date="2019" name="Int. J. Syst. Evol. Microbiol.">
        <title>The Global Catalogue of Microorganisms (GCM) 10K type strain sequencing project: providing services to taxonomists for standard genome sequencing and annotation.</title>
        <authorList>
            <consortium name="The Broad Institute Genomics Platform"/>
            <consortium name="The Broad Institute Genome Sequencing Center for Infectious Disease"/>
            <person name="Wu L."/>
            <person name="Ma J."/>
        </authorList>
    </citation>
    <scope>NUCLEOTIDE SEQUENCE [LARGE SCALE GENOMIC DNA]</scope>
    <source>
        <strain evidence="4">JCM 17938</strain>
    </source>
</reference>
<dbReference type="RefSeq" id="WP_345360952.1">
    <property type="nucleotide sequence ID" value="NZ_BAABHJ010000022.1"/>
</dbReference>
<dbReference type="Proteomes" id="UP001500212">
    <property type="component" value="Unassembled WGS sequence"/>
</dbReference>
<dbReference type="PROSITE" id="PS50995">
    <property type="entry name" value="HTH_MARR_2"/>
    <property type="match status" value="1"/>
</dbReference>
<comment type="caution">
    <text evidence="3">The sequence shown here is derived from an EMBL/GenBank/DDBJ whole genome shotgun (WGS) entry which is preliminary data.</text>
</comment>
<dbReference type="PANTHER" id="PTHR39515:SF2">
    <property type="entry name" value="HTH-TYPE TRANSCRIPTIONAL REGULATOR RV0880"/>
    <property type="match status" value="1"/>
</dbReference>
<sequence>MTEEAVHTDEALDVVIAMHRLMRRLRASGQSGTVHPTQLIVLALLTQHGPLRIGEIARRVPCSQPTATTAVAGLLAGGYVDRKADPADGRATQVVGTEAGREILRSFARGQAEVLAGLMSAIPSEQANLLLATAPVLSHLADLPAPPDPRPPGDTPDRDGTPAGPPATASGRRYAMDPSSDVRREPGA</sequence>
<protein>
    <recommendedName>
        <fullName evidence="2">HTH marR-type domain-containing protein</fullName>
    </recommendedName>
</protein>
<evidence type="ECO:0000313" key="3">
    <source>
        <dbReference type="EMBL" id="GAA4613128.1"/>
    </source>
</evidence>
<feature type="compositionally biased region" description="Pro residues" evidence="1">
    <location>
        <begin position="144"/>
        <end position="154"/>
    </location>
</feature>
<dbReference type="InterPro" id="IPR036390">
    <property type="entry name" value="WH_DNA-bd_sf"/>
</dbReference>
<evidence type="ECO:0000313" key="4">
    <source>
        <dbReference type="Proteomes" id="UP001500212"/>
    </source>
</evidence>
<dbReference type="InterPro" id="IPR000835">
    <property type="entry name" value="HTH_MarR-typ"/>
</dbReference>
<organism evidence="3 4">
    <name type="scientific">Actinoallomurus liliacearum</name>
    <dbReference type="NCBI Taxonomy" id="1080073"/>
    <lineage>
        <taxon>Bacteria</taxon>
        <taxon>Bacillati</taxon>
        <taxon>Actinomycetota</taxon>
        <taxon>Actinomycetes</taxon>
        <taxon>Streptosporangiales</taxon>
        <taxon>Thermomonosporaceae</taxon>
        <taxon>Actinoallomurus</taxon>
    </lineage>
</organism>
<feature type="domain" description="HTH marR-type" evidence="2">
    <location>
        <begin position="1"/>
        <end position="139"/>
    </location>
</feature>
<dbReference type="EMBL" id="BAABHJ010000022">
    <property type="protein sequence ID" value="GAA4613128.1"/>
    <property type="molecule type" value="Genomic_DNA"/>
</dbReference>
<evidence type="ECO:0000259" key="2">
    <source>
        <dbReference type="PROSITE" id="PS50995"/>
    </source>
</evidence>
<evidence type="ECO:0000256" key="1">
    <source>
        <dbReference type="SAM" id="MobiDB-lite"/>
    </source>
</evidence>
<dbReference type="Gene3D" id="1.10.10.10">
    <property type="entry name" value="Winged helix-like DNA-binding domain superfamily/Winged helix DNA-binding domain"/>
    <property type="match status" value="1"/>
</dbReference>
<feature type="region of interest" description="Disordered" evidence="1">
    <location>
        <begin position="141"/>
        <end position="188"/>
    </location>
</feature>
<dbReference type="PANTHER" id="PTHR39515">
    <property type="entry name" value="CONSERVED PROTEIN"/>
    <property type="match status" value="1"/>
</dbReference>
<dbReference type="InterPro" id="IPR036388">
    <property type="entry name" value="WH-like_DNA-bd_sf"/>
</dbReference>
<keyword evidence="4" id="KW-1185">Reference proteome</keyword>
<dbReference type="SUPFAM" id="SSF46785">
    <property type="entry name" value="Winged helix' DNA-binding domain"/>
    <property type="match status" value="1"/>
</dbReference>
<name>A0ABP8TPL1_9ACTN</name>
<proteinExistence type="predicted"/>
<dbReference type="SMART" id="SM00347">
    <property type="entry name" value="HTH_MARR"/>
    <property type="match status" value="1"/>
</dbReference>
<accession>A0ABP8TPL1</accession>